<dbReference type="Proteomes" id="UP000199373">
    <property type="component" value="Unassembled WGS sequence"/>
</dbReference>
<dbReference type="InterPro" id="IPR016047">
    <property type="entry name" value="M23ase_b-sheet_dom"/>
</dbReference>
<dbReference type="PANTHER" id="PTHR21666">
    <property type="entry name" value="PEPTIDASE-RELATED"/>
    <property type="match status" value="1"/>
</dbReference>
<dbReference type="InterPro" id="IPR011055">
    <property type="entry name" value="Dup_hybrid_motif"/>
</dbReference>
<dbReference type="RefSeq" id="WP_091899962.1">
    <property type="nucleotide sequence ID" value="NZ_FOIQ01000006.1"/>
</dbReference>
<keyword evidence="1 4" id="KW-0732">Signal</keyword>
<proteinExistence type="predicted"/>
<evidence type="ECO:0000259" key="5">
    <source>
        <dbReference type="Pfam" id="PF01551"/>
    </source>
</evidence>
<feature type="compositionally biased region" description="Basic and acidic residues" evidence="3">
    <location>
        <begin position="318"/>
        <end position="346"/>
    </location>
</feature>
<feature type="region of interest" description="Disordered" evidence="3">
    <location>
        <begin position="20"/>
        <end position="78"/>
    </location>
</feature>
<keyword evidence="6" id="KW-0378">Hydrolase</keyword>
<evidence type="ECO:0000256" key="2">
    <source>
        <dbReference type="SAM" id="Coils"/>
    </source>
</evidence>
<feature type="chain" id="PRO_5011475100" evidence="4">
    <location>
        <begin position="18"/>
        <end position="542"/>
    </location>
</feature>
<keyword evidence="7" id="KW-1185">Reference proteome</keyword>
<gene>
    <name evidence="6" type="ORF">SAMN04487850_2237</name>
</gene>
<name>A0A1I0Q8B0_9BACT</name>
<reference evidence="6 7" key="1">
    <citation type="submission" date="2016-10" db="EMBL/GenBank/DDBJ databases">
        <authorList>
            <person name="de Groot N.N."/>
        </authorList>
    </citation>
    <scope>NUCLEOTIDE SEQUENCE [LARGE SCALE GENOMIC DNA]</scope>
    <source>
        <strain evidence="6 7">TC2-24</strain>
    </source>
</reference>
<dbReference type="InterPro" id="IPR050570">
    <property type="entry name" value="Cell_wall_metabolism_enzyme"/>
</dbReference>
<dbReference type="Pfam" id="PF01551">
    <property type="entry name" value="Peptidase_M23"/>
    <property type="match status" value="1"/>
</dbReference>
<dbReference type="EMBL" id="FOIQ01000006">
    <property type="protein sequence ID" value="SEW23095.1"/>
    <property type="molecule type" value="Genomic_DNA"/>
</dbReference>
<protein>
    <submittedName>
        <fullName evidence="6">Septal ring factor EnvC, activator of murein hydrolases AmiA and AmiB</fullName>
    </submittedName>
</protein>
<evidence type="ECO:0000313" key="7">
    <source>
        <dbReference type="Proteomes" id="UP000199373"/>
    </source>
</evidence>
<evidence type="ECO:0000256" key="4">
    <source>
        <dbReference type="SAM" id="SignalP"/>
    </source>
</evidence>
<sequence>MKRLFVLWILVSLVAVAPAQQTRKTSAQRRTTTTKSSRPVKKTTSVKKTASAKKVATPKTTTPKKSTPVTVKGLKSEQERVRRQIKEQERRLQANERDVKKRLQTLLVINNEIADKRRAIDTIRHDITKLDDNIHLLRIQLKNLEKELQDRKQRFRKSLNYMYRNRDIQSQMMFVFSANSFSQMYRRLRFVRDYARYQQAQGEAVKSMQMQVQETYDELTSAKRQKNDLLYRGEQEKKSLENKQVEQQNVVQSLKKQQKAIQDILGKQKKRDAELNAQIDRMIAEEIARAKARAEAEAKRRAAEEAAKKRAEELARKKAAAEAAERENARRVAEAKAHEEKAKADARAAAQKSAAEKAVAERAAREAERARLAAERKAATEKIAHEREVAEAKKSTTPDYTVSTEDRRLSGNFENNRGRLPMPVVGSYKIVYRFGTNNVTDVKGHVTLDKKGIDIKGQPGAPVRCVFDGEVSAVFGYGGTTVVIIRHGSYLSVYCDLASVSVSRGQKVSTRQTIGRLGSDGLMQFQLRKGNAKLNPESWLAR</sequence>
<feature type="compositionally biased region" description="Low complexity" evidence="3">
    <location>
        <begin position="20"/>
        <end position="37"/>
    </location>
</feature>
<evidence type="ECO:0000256" key="3">
    <source>
        <dbReference type="SAM" id="MobiDB-lite"/>
    </source>
</evidence>
<feature type="region of interest" description="Disordered" evidence="3">
    <location>
        <begin position="318"/>
        <end position="362"/>
    </location>
</feature>
<evidence type="ECO:0000313" key="6">
    <source>
        <dbReference type="EMBL" id="SEW23095.1"/>
    </source>
</evidence>
<accession>A0A1I0Q8B0</accession>
<dbReference type="PANTHER" id="PTHR21666:SF289">
    <property type="entry name" value="L-ALA--D-GLU ENDOPEPTIDASE"/>
    <property type="match status" value="1"/>
</dbReference>
<feature type="coiled-coil region" evidence="2">
    <location>
        <begin position="205"/>
        <end position="257"/>
    </location>
</feature>
<dbReference type="Gene3D" id="2.70.70.10">
    <property type="entry name" value="Glucose Permease (Domain IIA)"/>
    <property type="match status" value="1"/>
</dbReference>
<organism evidence="6 7">
    <name type="scientific">Prevotella aff. ruminicola Tc2-24</name>
    <dbReference type="NCBI Taxonomy" id="81582"/>
    <lineage>
        <taxon>Bacteria</taxon>
        <taxon>Pseudomonadati</taxon>
        <taxon>Bacteroidota</taxon>
        <taxon>Bacteroidia</taxon>
        <taxon>Bacteroidales</taxon>
        <taxon>Prevotellaceae</taxon>
        <taxon>Prevotella</taxon>
    </lineage>
</organism>
<keyword evidence="2" id="KW-0175">Coiled coil</keyword>
<dbReference type="SUPFAM" id="SSF51261">
    <property type="entry name" value="Duplicated hybrid motif"/>
    <property type="match status" value="1"/>
</dbReference>
<evidence type="ECO:0000256" key="1">
    <source>
        <dbReference type="ARBA" id="ARBA00022729"/>
    </source>
</evidence>
<feature type="domain" description="M23ase beta-sheet core" evidence="5">
    <location>
        <begin position="450"/>
        <end position="536"/>
    </location>
</feature>
<dbReference type="Gene3D" id="6.10.250.3150">
    <property type="match status" value="1"/>
</dbReference>
<feature type="compositionally biased region" description="Low complexity" evidence="3">
    <location>
        <begin position="46"/>
        <end position="72"/>
    </location>
</feature>
<feature type="signal peptide" evidence="4">
    <location>
        <begin position="1"/>
        <end position="17"/>
    </location>
</feature>
<dbReference type="AlphaFoldDB" id="A0A1I0Q8B0"/>
<dbReference type="CDD" id="cd12797">
    <property type="entry name" value="M23_peptidase"/>
    <property type="match status" value="1"/>
</dbReference>
<dbReference type="GO" id="GO:0004222">
    <property type="term" value="F:metalloendopeptidase activity"/>
    <property type="evidence" value="ECO:0007669"/>
    <property type="project" value="TreeGrafter"/>
</dbReference>